<sequence length="376" mass="40600">MSPAAVIAVAVSLGSVLALLVFGVLTYVLYRWRASRQPKVKHKVPMDIEIATSSIKPAMRASHDGFQLPAGMPAGAQTHLPLSGTPVLPAGQQLVQAKAANALQRSSPRTPLRHAQAPLQVALIRRQQCSILPTGKVNLSIQIQQEGMRVLAVEVRESQADTQPHLLPFWRPLRNVQADTWELLSFKLGQPFDMRITSSAGKQVLIRDVIRAFNQQQPSALEPSVIPVNFGSPRGQGSSVLRLQNPSPGSIGTVGASLPQALSLRTPSTQPSTLPAATPPGQHGEAVADPLWRTSDTLDMPGYDCDPARLDAELEDALATHQDINTGEQPHTIYSTMSRISKELEDVESNPSDIVLTAASMAPFFNTRQELSGDIR</sequence>
<dbReference type="AlphaFoldDB" id="A0AAW1RBU8"/>
<dbReference type="Gene3D" id="2.60.40.760">
    <property type="entry name" value="Expansin, cellulose-binding-like domain"/>
    <property type="match status" value="1"/>
</dbReference>
<name>A0AAW1RBU8_9CHLO</name>
<keyword evidence="1" id="KW-0812">Transmembrane</keyword>
<accession>A0AAW1RBU8</accession>
<evidence type="ECO:0000313" key="2">
    <source>
        <dbReference type="EMBL" id="KAK9831058.1"/>
    </source>
</evidence>
<feature type="transmembrane region" description="Helical" evidence="1">
    <location>
        <begin position="6"/>
        <end position="30"/>
    </location>
</feature>
<dbReference type="SUPFAM" id="SSF49590">
    <property type="entry name" value="PHL pollen allergen"/>
    <property type="match status" value="1"/>
</dbReference>
<reference evidence="2 3" key="1">
    <citation type="journal article" date="2024" name="Nat. Commun.">
        <title>Phylogenomics reveals the evolutionary origins of lichenization in chlorophyte algae.</title>
        <authorList>
            <person name="Puginier C."/>
            <person name="Libourel C."/>
            <person name="Otte J."/>
            <person name="Skaloud P."/>
            <person name="Haon M."/>
            <person name="Grisel S."/>
            <person name="Petersen M."/>
            <person name="Berrin J.G."/>
            <person name="Delaux P.M."/>
            <person name="Dal Grande F."/>
            <person name="Keller J."/>
        </authorList>
    </citation>
    <scope>NUCLEOTIDE SEQUENCE [LARGE SCALE GENOMIC DNA]</scope>
    <source>
        <strain evidence="2 3">SAG 2145</strain>
    </source>
</reference>
<keyword evidence="3" id="KW-1185">Reference proteome</keyword>
<keyword evidence="1" id="KW-1133">Transmembrane helix</keyword>
<keyword evidence="1" id="KW-0472">Membrane</keyword>
<dbReference type="InterPro" id="IPR036749">
    <property type="entry name" value="Expansin_CBD_sf"/>
</dbReference>
<evidence type="ECO:0000313" key="3">
    <source>
        <dbReference type="Proteomes" id="UP001438707"/>
    </source>
</evidence>
<evidence type="ECO:0000256" key="1">
    <source>
        <dbReference type="SAM" id="Phobius"/>
    </source>
</evidence>
<dbReference type="EMBL" id="JALJOS010000014">
    <property type="protein sequence ID" value="KAK9831058.1"/>
    <property type="molecule type" value="Genomic_DNA"/>
</dbReference>
<organism evidence="2 3">
    <name type="scientific">Apatococcus lobatus</name>
    <dbReference type="NCBI Taxonomy" id="904363"/>
    <lineage>
        <taxon>Eukaryota</taxon>
        <taxon>Viridiplantae</taxon>
        <taxon>Chlorophyta</taxon>
        <taxon>core chlorophytes</taxon>
        <taxon>Trebouxiophyceae</taxon>
        <taxon>Chlorellales</taxon>
        <taxon>Chlorellaceae</taxon>
        <taxon>Apatococcus</taxon>
    </lineage>
</organism>
<protein>
    <submittedName>
        <fullName evidence="2">Uncharacterized protein</fullName>
    </submittedName>
</protein>
<gene>
    <name evidence="2" type="ORF">WJX74_001396</name>
</gene>
<dbReference type="Proteomes" id="UP001438707">
    <property type="component" value="Unassembled WGS sequence"/>
</dbReference>
<comment type="caution">
    <text evidence="2">The sequence shown here is derived from an EMBL/GenBank/DDBJ whole genome shotgun (WGS) entry which is preliminary data.</text>
</comment>
<proteinExistence type="predicted"/>